<sequence length="290" mass="31585">MDDFVSGWQDWQSAFDDKCDVSISELHGLMTGVLTVCDAPTAAVWQALLVELGFSELDASAIELLTEEAEDVAAQLMDGEERYQFSPLLPDDEHALNERLMALKDWANGFMTGFGMTDSALRPDERGLFGDLAKVGALAVTVTEAAAFEDWTDDNADDEDGWHATAAFTDIGGNGADDTTEDTDDELAGLDDNARMELAYMELLEFVRMVPVSVTQGRVRKAVDKLPLLAGFAVDRPIGLQGGHSQQANVDAMADWLPDDDEQDWQAQKDANDARIAKLAYDATVGKRPS</sequence>
<name>A0A1B8QA72_9GAMM</name>
<keyword evidence="3" id="KW-1185">Reference proteome</keyword>
<evidence type="ECO:0000256" key="1">
    <source>
        <dbReference type="ARBA" id="ARBA00038308"/>
    </source>
</evidence>
<comment type="similarity">
    <text evidence="1">Belongs to the UPF0149 family.</text>
</comment>
<organism evidence="2 3">
    <name type="scientific">Faucicola atlantae</name>
    <dbReference type="NCBI Taxonomy" id="34059"/>
    <lineage>
        <taxon>Bacteria</taxon>
        <taxon>Pseudomonadati</taxon>
        <taxon>Pseudomonadota</taxon>
        <taxon>Gammaproteobacteria</taxon>
        <taxon>Moraxellales</taxon>
        <taxon>Moraxellaceae</taxon>
        <taxon>Faucicola</taxon>
    </lineage>
</organism>
<dbReference type="EMBL" id="LZNA01000067">
    <property type="protein sequence ID" value="OBX75972.1"/>
    <property type="molecule type" value="Genomic_DNA"/>
</dbReference>
<evidence type="ECO:0000313" key="2">
    <source>
        <dbReference type="EMBL" id="OBX75972.1"/>
    </source>
</evidence>
<gene>
    <name evidence="2" type="ORF">A9306_01785</name>
</gene>
<protein>
    <submittedName>
        <fullName evidence="2">Uncharacterized protein</fullName>
    </submittedName>
</protein>
<dbReference type="RefSeq" id="WP_067338500.1">
    <property type="nucleotide sequence ID" value="NZ_LZNA01000067.1"/>
</dbReference>
<dbReference type="Gene3D" id="1.20.120.740">
    <property type="entry name" value="YgfB uncharacterised protein family UPF0149, PF03695"/>
    <property type="match status" value="1"/>
</dbReference>
<dbReference type="Pfam" id="PF03695">
    <property type="entry name" value="UPF0149"/>
    <property type="match status" value="1"/>
</dbReference>
<dbReference type="AlphaFoldDB" id="A0A1B8QA72"/>
<dbReference type="GO" id="GO:0005829">
    <property type="term" value="C:cytosol"/>
    <property type="evidence" value="ECO:0007669"/>
    <property type="project" value="TreeGrafter"/>
</dbReference>
<evidence type="ECO:0000313" key="3">
    <source>
        <dbReference type="Proteomes" id="UP000092616"/>
    </source>
</evidence>
<dbReference type="PANTHER" id="PTHR37528">
    <property type="entry name" value="UPF0149 PROTEIN YGFB"/>
    <property type="match status" value="1"/>
</dbReference>
<accession>A0A1B8QA72</accession>
<dbReference type="InterPro" id="IPR011978">
    <property type="entry name" value="YgfB-like"/>
</dbReference>
<dbReference type="SUPFAM" id="SSF101327">
    <property type="entry name" value="YgfB-like"/>
    <property type="match status" value="1"/>
</dbReference>
<proteinExistence type="inferred from homology"/>
<dbReference type="InterPro" id="IPR036255">
    <property type="entry name" value="YgfB-like_sf"/>
</dbReference>
<reference evidence="2 3" key="1">
    <citation type="submission" date="2016-06" db="EMBL/GenBank/DDBJ databases">
        <title>Draft genome of Moraxella atlantae CCUG 59586.</title>
        <authorList>
            <person name="Salva-Serra F."/>
            <person name="Engstrom-Jakobsson H."/>
            <person name="Thorell K."/>
            <person name="Gonzales-Siles L."/>
            <person name="Karlsson R."/>
            <person name="Boulund F."/>
            <person name="Engstrand L."/>
            <person name="Kristiansson E."/>
            <person name="Moore E."/>
        </authorList>
    </citation>
    <scope>NUCLEOTIDE SEQUENCE [LARGE SCALE GENOMIC DNA]</scope>
    <source>
        <strain evidence="2 3">CCUG 59586</strain>
    </source>
</reference>
<dbReference type="PANTHER" id="PTHR37528:SF1">
    <property type="entry name" value="UPF0149 PROTEIN YGFB"/>
    <property type="match status" value="1"/>
</dbReference>
<comment type="caution">
    <text evidence="2">The sequence shown here is derived from an EMBL/GenBank/DDBJ whole genome shotgun (WGS) entry which is preliminary data.</text>
</comment>
<dbReference type="Proteomes" id="UP000092616">
    <property type="component" value="Unassembled WGS sequence"/>
</dbReference>